<dbReference type="Pfam" id="PF01221">
    <property type="entry name" value="Dynein_light"/>
    <property type="match status" value="1"/>
</dbReference>
<proteinExistence type="predicted"/>
<dbReference type="SUPFAM" id="SSF54648">
    <property type="entry name" value="DLC"/>
    <property type="match status" value="1"/>
</dbReference>
<dbReference type="STRING" id="282301.A0A1I8G154"/>
<dbReference type="AlphaFoldDB" id="A0A1I8G154"/>
<dbReference type="SUPFAM" id="SSF47473">
    <property type="entry name" value="EF-hand"/>
    <property type="match status" value="1"/>
</dbReference>
<dbReference type="OrthoDB" id="6262383at2759"/>
<evidence type="ECO:0000313" key="2">
    <source>
        <dbReference type="WBParaSite" id="maker-uti_cns_0000518-snap-gene-1.9-mRNA-1"/>
    </source>
</evidence>
<keyword evidence="1" id="KW-1185">Reference proteome</keyword>
<dbReference type="Proteomes" id="UP000095280">
    <property type="component" value="Unplaced"/>
</dbReference>
<dbReference type="Gene3D" id="1.10.238.10">
    <property type="entry name" value="EF-hand"/>
    <property type="match status" value="1"/>
</dbReference>
<dbReference type="Gene3D" id="3.30.740.10">
    <property type="entry name" value="Protein Inhibitor Of Neuronal Nitric Oxide Synthase"/>
    <property type="match status" value="1"/>
</dbReference>
<name>A0A1I8G154_9PLAT</name>
<sequence length="173" mass="19948">MEAFKEAWLAIDRLGRGYITSDDLNVYMRKQNYDESFVRKWQKLFDPDNTGVIQLDAFCDVLGLNAREIQEQARSNAASSNSLPDDVVVISGDMGLEWQVRVVNIVKEALRECAKMSDVPKQAKTNLDRQCNQLWHVIIAQGQFWCYYGHEPAYSLVFQIGKQVFIVFKTPEY</sequence>
<accession>A0A1I8G154</accession>
<evidence type="ECO:0000313" key="1">
    <source>
        <dbReference type="Proteomes" id="UP000095280"/>
    </source>
</evidence>
<organism evidence="1 2">
    <name type="scientific">Macrostomum lignano</name>
    <dbReference type="NCBI Taxonomy" id="282301"/>
    <lineage>
        <taxon>Eukaryota</taxon>
        <taxon>Metazoa</taxon>
        <taxon>Spiralia</taxon>
        <taxon>Lophotrochozoa</taxon>
        <taxon>Platyhelminthes</taxon>
        <taxon>Rhabditophora</taxon>
        <taxon>Macrostomorpha</taxon>
        <taxon>Macrostomida</taxon>
        <taxon>Macrostomidae</taxon>
        <taxon>Macrostomum</taxon>
    </lineage>
</organism>
<dbReference type="SMART" id="SM01375">
    <property type="entry name" value="Dynein_light"/>
    <property type="match status" value="1"/>
</dbReference>
<protein>
    <submittedName>
        <fullName evidence="2">EF-hand domain-containing protein</fullName>
    </submittedName>
</protein>
<dbReference type="InterPro" id="IPR037177">
    <property type="entry name" value="DLC_sf"/>
</dbReference>
<reference evidence="2" key="1">
    <citation type="submission" date="2016-11" db="UniProtKB">
        <authorList>
            <consortium name="WormBaseParasite"/>
        </authorList>
    </citation>
    <scope>IDENTIFICATION</scope>
</reference>
<dbReference type="CDD" id="cd21454">
    <property type="entry name" value="DLC-like_TAL"/>
    <property type="match status" value="1"/>
</dbReference>
<dbReference type="GO" id="GO:0030286">
    <property type="term" value="C:dynein complex"/>
    <property type="evidence" value="ECO:0007669"/>
    <property type="project" value="InterPro"/>
</dbReference>
<dbReference type="GO" id="GO:0007017">
    <property type="term" value="P:microtubule-based process"/>
    <property type="evidence" value="ECO:0007669"/>
    <property type="project" value="InterPro"/>
</dbReference>
<dbReference type="WBParaSite" id="maker-uti_cns_0000518-snap-gene-1.9-mRNA-1">
    <property type="protein sequence ID" value="maker-uti_cns_0000518-snap-gene-1.9-mRNA-1"/>
    <property type="gene ID" value="maker-uti_cns_0000518-snap-gene-1.9"/>
</dbReference>
<dbReference type="InterPro" id="IPR001372">
    <property type="entry name" value="Dynein_light_chain_typ-1/2"/>
</dbReference>
<dbReference type="InterPro" id="IPR011992">
    <property type="entry name" value="EF-hand-dom_pair"/>
</dbReference>